<dbReference type="PANTHER" id="PTHR44520">
    <property type="entry name" value="RESPONSE REGULATOR RCP1-RELATED"/>
    <property type="match status" value="1"/>
</dbReference>
<dbReference type="SUPFAM" id="SSF52172">
    <property type="entry name" value="CheY-like"/>
    <property type="match status" value="1"/>
</dbReference>
<keyword evidence="1" id="KW-0597">Phosphoprotein</keyword>
<evidence type="ECO:0000256" key="1">
    <source>
        <dbReference type="PROSITE-ProRule" id="PRU00169"/>
    </source>
</evidence>
<dbReference type="KEGG" id="sli:Slin_7058"/>
<gene>
    <name evidence="3" type="ordered locus">Slin_7058</name>
</gene>
<proteinExistence type="predicted"/>
<feature type="modified residue" description="4-aspartylphosphate" evidence="1">
    <location>
        <position position="84"/>
    </location>
</feature>
<dbReference type="HOGENOM" id="CLU_000445_69_17_10"/>
<evidence type="ECO:0000313" key="3">
    <source>
        <dbReference type="EMBL" id="ADB43001.1"/>
    </source>
</evidence>
<dbReference type="PANTHER" id="PTHR44520:SF2">
    <property type="entry name" value="RESPONSE REGULATOR RCP1"/>
    <property type="match status" value="1"/>
</dbReference>
<name>D2QW19_SPILD</name>
<keyword evidence="3" id="KW-0614">Plasmid</keyword>
<organism evidence="3 4">
    <name type="scientific">Spirosoma linguale (strain ATCC 33905 / DSM 74 / LMG 10896 / Claus 1)</name>
    <dbReference type="NCBI Taxonomy" id="504472"/>
    <lineage>
        <taxon>Bacteria</taxon>
        <taxon>Pseudomonadati</taxon>
        <taxon>Bacteroidota</taxon>
        <taxon>Cytophagia</taxon>
        <taxon>Cytophagales</taxon>
        <taxon>Cytophagaceae</taxon>
        <taxon>Spirosoma</taxon>
    </lineage>
</organism>
<evidence type="ECO:0000313" key="4">
    <source>
        <dbReference type="Proteomes" id="UP000002028"/>
    </source>
</evidence>
<dbReference type="EMBL" id="CP001776">
    <property type="protein sequence ID" value="ADB43001.1"/>
    <property type="molecule type" value="Genomic_DNA"/>
</dbReference>
<evidence type="ECO:0000259" key="2">
    <source>
        <dbReference type="PROSITE" id="PS50110"/>
    </source>
</evidence>
<dbReference type="InterPro" id="IPR011006">
    <property type="entry name" value="CheY-like_superfamily"/>
</dbReference>
<feature type="domain" description="Response regulatory" evidence="2">
    <location>
        <begin position="31"/>
        <end position="153"/>
    </location>
</feature>
<reference evidence="3 4" key="1">
    <citation type="journal article" date="2010" name="Stand. Genomic Sci.">
        <title>Complete genome sequence of Spirosoma linguale type strain (1).</title>
        <authorList>
            <person name="Lail K."/>
            <person name="Sikorski J."/>
            <person name="Saunders E."/>
            <person name="Lapidus A."/>
            <person name="Glavina Del Rio T."/>
            <person name="Copeland A."/>
            <person name="Tice H."/>
            <person name="Cheng J.-F."/>
            <person name="Lucas S."/>
            <person name="Nolan M."/>
            <person name="Bruce D."/>
            <person name="Goodwin L."/>
            <person name="Pitluck S."/>
            <person name="Ivanova N."/>
            <person name="Mavromatis K."/>
            <person name="Ovchinnikova G."/>
            <person name="Pati A."/>
            <person name="Chen A."/>
            <person name="Palaniappan K."/>
            <person name="Land M."/>
            <person name="Hauser L."/>
            <person name="Chang Y.-J."/>
            <person name="Jeffries C.D."/>
            <person name="Chain P."/>
            <person name="Brettin T."/>
            <person name="Detter J.C."/>
            <person name="Schuetze A."/>
            <person name="Rohde M."/>
            <person name="Tindall B.J."/>
            <person name="Goeker M."/>
            <person name="Bristow J."/>
            <person name="Eisen J.A."/>
            <person name="Markowitz V."/>
            <person name="Hugenholtz P."/>
            <person name="Kyrpides N.C."/>
            <person name="Klenk H.-P."/>
            <person name="Chen F."/>
        </authorList>
    </citation>
    <scope>NUCLEOTIDE SEQUENCE [LARGE SCALE GENOMIC DNA]</scope>
    <source>
        <strain evidence="4">ATCC 33905 / DSM 74 / LMG 10896 / Claus 1</strain>
    </source>
</reference>
<dbReference type="PROSITE" id="PS50110">
    <property type="entry name" value="RESPONSE_REGULATORY"/>
    <property type="match status" value="1"/>
</dbReference>
<dbReference type="InterPro" id="IPR052893">
    <property type="entry name" value="TCS_response_regulator"/>
</dbReference>
<geneLocation type="plasmid" evidence="3 4">
    <name>pSLIN07</name>
</geneLocation>
<keyword evidence="4" id="KW-1185">Reference proteome</keyword>
<dbReference type="GO" id="GO:0000160">
    <property type="term" value="P:phosphorelay signal transduction system"/>
    <property type="evidence" value="ECO:0007669"/>
    <property type="project" value="InterPro"/>
</dbReference>
<sequence length="166" mass="19184">MIAITTLELIVCPPCYTNYSTRFKSMSLKGPIICIDDDDDDQHLLRHAIEQAGVTNPIRFFANGEDALSYFETTTEQPFLILCDINMPFLNGLELRQRINDSEYLRQKAIPFVFLTTASNAEYVRQAYQESVQGFYEKATNYAQLQQQVRLIIEYWQSCLHPNNVV</sequence>
<dbReference type="SMART" id="SM00448">
    <property type="entry name" value="REC"/>
    <property type="match status" value="1"/>
</dbReference>
<dbReference type="Pfam" id="PF00072">
    <property type="entry name" value="Response_reg"/>
    <property type="match status" value="1"/>
</dbReference>
<protein>
    <submittedName>
        <fullName evidence="3">Response regulator receiver protein</fullName>
    </submittedName>
</protein>
<accession>D2QW19</accession>
<dbReference type="Gene3D" id="3.40.50.2300">
    <property type="match status" value="1"/>
</dbReference>
<dbReference type="InterPro" id="IPR001789">
    <property type="entry name" value="Sig_transdc_resp-reg_receiver"/>
</dbReference>
<dbReference type="Proteomes" id="UP000002028">
    <property type="component" value="Plasmid pSLIN07"/>
</dbReference>
<dbReference type="AlphaFoldDB" id="D2QW19"/>